<feature type="transmembrane region" description="Helical" evidence="10">
    <location>
        <begin position="12"/>
        <end position="40"/>
    </location>
</feature>
<dbReference type="PANTHER" id="PTHR42865">
    <property type="entry name" value="PROTON/GLUTAMATE-ASPARTATE SYMPORTER"/>
    <property type="match status" value="1"/>
</dbReference>
<feature type="transmembrane region" description="Helical" evidence="10">
    <location>
        <begin position="389"/>
        <end position="407"/>
    </location>
</feature>
<evidence type="ECO:0000256" key="7">
    <source>
        <dbReference type="ARBA" id="ARBA00022989"/>
    </source>
</evidence>
<evidence type="ECO:0000256" key="3">
    <source>
        <dbReference type="ARBA" id="ARBA00022031"/>
    </source>
</evidence>
<organism evidence="11 12">
    <name type="scientific">Loigolactobacillus coryniformis subsp. coryniformis KCTC 3167 = DSM 20001</name>
    <dbReference type="NCBI Taxonomy" id="913848"/>
    <lineage>
        <taxon>Bacteria</taxon>
        <taxon>Bacillati</taxon>
        <taxon>Bacillota</taxon>
        <taxon>Bacilli</taxon>
        <taxon>Lactobacillales</taxon>
        <taxon>Lactobacillaceae</taxon>
        <taxon>Loigolactobacillus</taxon>
    </lineage>
</organism>
<keyword evidence="8 10" id="KW-0472">Membrane</keyword>
<proteinExistence type="inferred from homology"/>
<dbReference type="Gene3D" id="1.10.3860.10">
    <property type="entry name" value="Sodium:dicarboxylate symporter"/>
    <property type="match status" value="1"/>
</dbReference>
<feature type="transmembrane region" description="Helical" evidence="10">
    <location>
        <begin position="243"/>
        <end position="263"/>
    </location>
</feature>
<name>A0A0R1EXA1_9LACO</name>
<comment type="similarity">
    <text evidence="2">Belongs to the dicarboxylate/amino acid:cation symporter (DAACS) (TC 2.A.23) family.</text>
</comment>
<evidence type="ECO:0000313" key="11">
    <source>
        <dbReference type="EMBL" id="KRK14139.1"/>
    </source>
</evidence>
<feature type="transmembrane region" description="Helical" evidence="10">
    <location>
        <begin position="275"/>
        <end position="302"/>
    </location>
</feature>
<dbReference type="InterPro" id="IPR036458">
    <property type="entry name" value="Na:dicarbo_symporter_sf"/>
</dbReference>
<evidence type="ECO:0000256" key="5">
    <source>
        <dbReference type="ARBA" id="ARBA00022692"/>
    </source>
</evidence>
<sequence>MVQQAHLVVRDILFGGVLMTTALTVLIVIIAGLILAGLYVLQRRQVKFSKQVFLALGLGIVFGLILQLSFGATSKIITNAIDWLNIVGGGYVALLQMLITPLIFVSLVGAFIKLKLSTNLRRIGSTVLVTLLATTAIAAVLGVLSVFLFHLQGADFVKATASKANLAILKEHQTAVKGLSIPQQIVSFLPSNIFADFAGTRATSTIAVVIFSAFVGVAFLGIRKDHPEEAAVFAKGFEAIHQIVSRLVHLVLQLTPYGIFALMTKATATDSIELIANLGVFIIAVYIALIGVLLLHTLILVAHHINPVIYYRKAWPALLFAFTSRTSAGTLPLNVEIQTKSLGVDTPTANFAASFGLTIGQNGCAGVYPAMIATIIAPTVGINVFSLQYILTIIAVVTLASFGVAGVGGGSIFSTLIVLGTLNLPIGVLGVLIAIDPIVDMARTLANVNDSILAGVITAKRGGTLDETVFDDATHVVESTL</sequence>
<dbReference type="SUPFAM" id="SSF118215">
    <property type="entry name" value="Proton glutamate symport protein"/>
    <property type="match status" value="1"/>
</dbReference>
<dbReference type="Pfam" id="PF00375">
    <property type="entry name" value="SDF"/>
    <property type="match status" value="1"/>
</dbReference>
<dbReference type="InterPro" id="IPR001991">
    <property type="entry name" value="Na-dicarboxylate_symporter"/>
</dbReference>
<reference evidence="11 12" key="1">
    <citation type="journal article" date="2015" name="Genome Announc.">
        <title>Expanding the biotechnology potential of lactobacilli through comparative genomics of 213 strains and associated genera.</title>
        <authorList>
            <person name="Sun Z."/>
            <person name="Harris H.M."/>
            <person name="McCann A."/>
            <person name="Guo C."/>
            <person name="Argimon S."/>
            <person name="Zhang W."/>
            <person name="Yang X."/>
            <person name="Jeffery I.B."/>
            <person name="Cooney J.C."/>
            <person name="Kagawa T.F."/>
            <person name="Liu W."/>
            <person name="Song Y."/>
            <person name="Salvetti E."/>
            <person name="Wrobel A."/>
            <person name="Rasinkangas P."/>
            <person name="Parkhill J."/>
            <person name="Rea M.C."/>
            <person name="O'Sullivan O."/>
            <person name="Ritari J."/>
            <person name="Douillard F.P."/>
            <person name="Paul Ross R."/>
            <person name="Yang R."/>
            <person name="Briner A.E."/>
            <person name="Felis G.E."/>
            <person name="de Vos W.M."/>
            <person name="Barrangou R."/>
            <person name="Klaenhammer T.R."/>
            <person name="Caufield P.W."/>
            <person name="Cui Y."/>
            <person name="Zhang H."/>
            <person name="O'Toole P.W."/>
        </authorList>
    </citation>
    <scope>NUCLEOTIDE SEQUENCE [LARGE SCALE GENOMIC DNA]</scope>
    <source>
        <strain evidence="11 12">DSM 20001</strain>
    </source>
</reference>
<feature type="transmembrane region" description="Helical" evidence="10">
    <location>
        <begin position="126"/>
        <end position="149"/>
    </location>
</feature>
<dbReference type="PATRIC" id="fig|913848.6.peg.155"/>
<comment type="caution">
    <text evidence="11">The sequence shown here is derived from an EMBL/GenBank/DDBJ whole genome shotgun (WGS) entry which is preliminary data.</text>
</comment>
<feature type="transmembrane region" description="Helical" evidence="10">
    <location>
        <begin position="413"/>
        <end position="435"/>
    </location>
</feature>
<dbReference type="eggNOG" id="COG1823">
    <property type="taxonomic scope" value="Bacteria"/>
</dbReference>
<protein>
    <recommendedName>
        <fullName evidence="3">L-cystine uptake protein TcyP</fullName>
    </recommendedName>
    <alternativeName>
        <fullName evidence="9">Transporter of cystine TcyP</fullName>
    </alternativeName>
</protein>
<dbReference type="GO" id="GO:0015184">
    <property type="term" value="F:L-cystine transmembrane transporter activity"/>
    <property type="evidence" value="ECO:0007669"/>
    <property type="project" value="TreeGrafter"/>
</dbReference>
<evidence type="ECO:0000256" key="9">
    <source>
        <dbReference type="ARBA" id="ARBA00031293"/>
    </source>
</evidence>
<dbReference type="PANTHER" id="PTHR42865:SF5">
    <property type="entry name" value="L-CYSTINE TRANSPORTER TCYP"/>
    <property type="match status" value="1"/>
</dbReference>
<dbReference type="GO" id="GO:0005886">
    <property type="term" value="C:plasma membrane"/>
    <property type="evidence" value="ECO:0007669"/>
    <property type="project" value="TreeGrafter"/>
</dbReference>
<evidence type="ECO:0000313" key="12">
    <source>
        <dbReference type="Proteomes" id="UP000051181"/>
    </source>
</evidence>
<dbReference type="GO" id="GO:0015293">
    <property type="term" value="F:symporter activity"/>
    <property type="evidence" value="ECO:0007669"/>
    <property type="project" value="InterPro"/>
</dbReference>
<evidence type="ECO:0000256" key="1">
    <source>
        <dbReference type="ARBA" id="ARBA00004141"/>
    </source>
</evidence>
<gene>
    <name evidence="11" type="ORF">FD22_GL000156</name>
</gene>
<comment type="subcellular location">
    <subcellularLocation>
        <location evidence="1">Membrane</location>
        <topology evidence="1">Multi-pass membrane protein</topology>
    </subcellularLocation>
</comment>
<dbReference type="EMBL" id="AZCN01000102">
    <property type="protein sequence ID" value="KRK14139.1"/>
    <property type="molecule type" value="Genomic_DNA"/>
</dbReference>
<keyword evidence="6" id="KW-0029">Amino-acid transport</keyword>
<dbReference type="AlphaFoldDB" id="A0A0R1EXA1"/>
<feature type="transmembrane region" description="Helical" evidence="10">
    <location>
        <begin position="52"/>
        <end position="70"/>
    </location>
</feature>
<dbReference type="PRINTS" id="PR00173">
    <property type="entry name" value="EDTRNSPORT"/>
</dbReference>
<feature type="transmembrane region" description="Helical" evidence="10">
    <location>
        <begin position="202"/>
        <end position="222"/>
    </location>
</feature>
<dbReference type="Proteomes" id="UP000051181">
    <property type="component" value="Unassembled WGS sequence"/>
</dbReference>
<keyword evidence="7 10" id="KW-1133">Transmembrane helix</keyword>
<evidence type="ECO:0000256" key="2">
    <source>
        <dbReference type="ARBA" id="ARBA00006148"/>
    </source>
</evidence>
<evidence type="ECO:0000256" key="8">
    <source>
        <dbReference type="ARBA" id="ARBA00023136"/>
    </source>
</evidence>
<evidence type="ECO:0000256" key="4">
    <source>
        <dbReference type="ARBA" id="ARBA00022448"/>
    </source>
</evidence>
<feature type="transmembrane region" description="Helical" evidence="10">
    <location>
        <begin position="90"/>
        <end position="114"/>
    </location>
</feature>
<accession>A0A0R1EXA1</accession>
<evidence type="ECO:0000256" key="6">
    <source>
        <dbReference type="ARBA" id="ARBA00022970"/>
    </source>
</evidence>
<keyword evidence="4" id="KW-0813">Transport</keyword>
<keyword evidence="5 10" id="KW-0812">Transmembrane</keyword>
<evidence type="ECO:0000256" key="10">
    <source>
        <dbReference type="SAM" id="Phobius"/>
    </source>
</evidence>